<keyword evidence="1" id="KW-0547">Nucleotide-binding</keyword>
<comment type="caution">
    <text evidence="4">The sequence shown here is derived from an EMBL/GenBank/DDBJ whole genome shotgun (WGS) entry which is preliminary data.</text>
</comment>
<gene>
    <name evidence="4" type="ORF">ACFOY2_17205</name>
</gene>
<dbReference type="PROSITE" id="PS00622">
    <property type="entry name" value="HTH_LUXR_1"/>
    <property type="match status" value="1"/>
</dbReference>
<evidence type="ECO:0000313" key="4">
    <source>
        <dbReference type="EMBL" id="MFC4008972.1"/>
    </source>
</evidence>
<reference evidence="5" key="1">
    <citation type="journal article" date="2019" name="Int. J. Syst. Evol. Microbiol.">
        <title>The Global Catalogue of Microorganisms (GCM) 10K type strain sequencing project: providing services to taxonomists for standard genome sequencing and annotation.</title>
        <authorList>
            <consortium name="The Broad Institute Genomics Platform"/>
            <consortium name="The Broad Institute Genome Sequencing Center for Infectious Disease"/>
            <person name="Wu L."/>
            <person name="Ma J."/>
        </authorList>
    </citation>
    <scope>NUCLEOTIDE SEQUENCE [LARGE SCALE GENOMIC DNA]</scope>
    <source>
        <strain evidence="5">TBRC 1276</strain>
    </source>
</reference>
<keyword evidence="2" id="KW-0067">ATP-binding</keyword>
<dbReference type="SMART" id="SM00421">
    <property type="entry name" value="HTH_LUXR"/>
    <property type="match status" value="1"/>
</dbReference>
<dbReference type="PROSITE" id="PS50043">
    <property type="entry name" value="HTH_LUXR_2"/>
    <property type="match status" value="1"/>
</dbReference>
<dbReference type="PANTHER" id="PTHR16305">
    <property type="entry name" value="TESTICULAR SOLUBLE ADENYLYL CYCLASE"/>
    <property type="match status" value="1"/>
</dbReference>
<accession>A0ABV8G4M9</accession>
<sequence length="902" mass="96443">MHALPQTSDLLIGRDHEARRVAELATAARAGRGGALVLIGEAGIGKTAILENAAAGAADFRVVRASGAEFEKELPYAALHQLCVPILRHLGELPDRQREALQVAFGLTAGAPDPFRVGVATLELFAAAARERPLVCLVDDAQWLDAASSKAMAFLARRVAADPIAMLFALRLPARASELDELPRLTVSGLSDEFAKSLLAARSPFPLDERVRDRLVAEAHGNPLALLQLPRAGGFALPETSSVPSRIEQAFQSRLAGLPDDARMLLTLASADPTGDPALLWPAARVLGLDIDRACADAAAVELAEFTTRIRFCHPLARSAVYRAAEPDERRAVHGALAEVTSPVVAPDRKAWHRAQATLSPDHDVATELERCASRAHARGGIAAAAAFLERSAALSPDIDRRIGRTLDAAQAHLDAGTGETATALLTTLETATLDEFQRARVELLRGRIAFTRPNDDTGPALVAHAAQRLSNLDPDRSRECYLDALEMCLLVGRGGGFIRQIMDAARSAPAPSSPDVLDALIALAADQPRTAIAMFKESLHGEQGPLWTRWPAIATMISVELWDPDAFSAIAEWLLKAGRESGSPVLLRLGLAQKAADATLSGDVGQALAAVAEEGAIADAAGEPPLVFPRLQLAAMRGRRDEAHELLRVASKTTTADGMGRLVNQHSSTAMLYNGLGDFPAALAAARRATEHDDLFLAGAALPELIEAAMRCREPAVAAQALERLTERTQAGGTTAGRGVAAYSRALVTGAEEHYLEAVECLAETSLASYRGRAHLLYGEWLRRKGRRNDCVRRLRLAHEELSAAGADAFARRAADELRAAGERVDRHAESTYEKLTLQEVAVARLVASGATSNEVAAQLFISKRTVDAHLRNIFRKLGIHSRRRLKDHPGLVSQDQAPSG</sequence>
<dbReference type="InterPro" id="IPR000792">
    <property type="entry name" value="Tscrpt_reg_LuxR_C"/>
</dbReference>
<dbReference type="InterPro" id="IPR036388">
    <property type="entry name" value="WH-like_DNA-bd_sf"/>
</dbReference>
<dbReference type="InterPro" id="IPR027417">
    <property type="entry name" value="P-loop_NTPase"/>
</dbReference>
<evidence type="ECO:0000256" key="2">
    <source>
        <dbReference type="ARBA" id="ARBA00022840"/>
    </source>
</evidence>
<dbReference type="EMBL" id="JBHSBI010000008">
    <property type="protein sequence ID" value="MFC4008972.1"/>
    <property type="molecule type" value="Genomic_DNA"/>
</dbReference>
<evidence type="ECO:0000313" key="5">
    <source>
        <dbReference type="Proteomes" id="UP001595851"/>
    </source>
</evidence>
<proteinExistence type="predicted"/>
<dbReference type="RefSeq" id="WP_379529037.1">
    <property type="nucleotide sequence ID" value="NZ_JBHSBI010000008.1"/>
</dbReference>
<dbReference type="Gene3D" id="1.10.10.10">
    <property type="entry name" value="Winged helix-like DNA-binding domain superfamily/Winged helix DNA-binding domain"/>
    <property type="match status" value="1"/>
</dbReference>
<dbReference type="PRINTS" id="PR00038">
    <property type="entry name" value="HTHLUXR"/>
</dbReference>
<dbReference type="Proteomes" id="UP001595851">
    <property type="component" value="Unassembled WGS sequence"/>
</dbReference>
<evidence type="ECO:0000256" key="1">
    <source>
        <dbReference type="ARBA" id="ARBA00022741"/>
    </source>
</evidence>
<dbReference type="Pfam" id="PF13191">
    <property type="entry name" value="AAA_16"/>
    <property type="match status" value="1"/>
</dbReference>
<dbReference type="Pfam" id="PF00196">
    <property type="entry name" value="GerE"/>
    <property type="match status" value="1"/>
</dbReference>
<name>A0ABV8G4M9_9ACTN</name>
<dbReference type="CDD" id="cd06170">
    <property type="entry name" value="LuxR_C_like"/>
    <property type="match status" value="1"/>
</dbReference>
<dbReference type="InterPro" id="IPR011990">
    <property type="entry name" value="TPR-like_helical_dom_sf"/>
</dbReference>
<dbReference type="SUPFAM" id="SSF48452">
    <property type="entry name" value="TPR-like"/>
    <property type="match status" value="1"/>
</dbReference>
<dbReference type="InterPro" id="IPR041664">
    <property type="entry name" value="AAA_16"/>
</dbReference>
<dbReference type="SUPFAM" id="SSF46894">
    <property type="entry name" value="C-terminal effector domain of the bipartite response regulators"/>
    <property type="match status" value="1"/>
</dbReference>
<dbReference type="SUPFAM" id="SSF52540">
    <property type="entry name" value="P-loop containing nucleoside triphosphate hydrolases"/>
    <property type="match status" value="1"/>
</dbReference>
<dbReference type="Gene3D" id="3.40.50.300">
    <property type="entry name" value="P-loop containing nucleotide triphosphate hydrolases"/>
    <property type="match status" value="1"/>
</dbReference>
<feature type="domain" description="HTH luxR-type" evidence="3">
    <location>
        <begin position="830"/>
        <end position="895"/>
    </location>
</feature>
<dbReference type="PANTHER" id="PTHR16305:SF35">
    <property type="entry name" value="TRANSCRIPTIONAL ACTIVATOR DOMAIN"/>
    <property type="match status" value="1"/>
</dbReference>
<dbReference type="InterPro" id="IPR016032">
    <property type="entry name" value="Sig_transdc_resp-reg_C-effctor"/>
</dbReference>
<protein>
    <submittedName>
        <fullName evidence="4">AAA family ATPase</fullName>
    </submittedName>
</protein>
<organism evidence="4 5">
    <name type="scientific">Nonomuraea purpurea</name>
    <dbReference type="NCBI Taxonomy" id="1849276"/>
    <lineage>
        <taxon>Bacteria</taxon>
        <taxon>Bacillati</taxon>
        <taxon>Actinomycetota</taxon>
        <taxon>Actinomycetes</taxon>
        <taxon>Streptosporangiales</taxon>
        <taxon>Streptosporangiaceae</taxon>
        <taxon>Nonomuraea</taxon>
    </lineage>
</organism>
<keyword evidence="5" id="KW-1185">Reference proteome</keyword>
<evidence type="ECO:0000259" key="3">
    <source>
        <dbReference type="PROSITE" id="PS50043"/>
    </source>
</evidence>